<feature type="non-terminal residue" evidence="1">
    <location>
        <position position="67"/>
    </location>
</feature>
<dbReference type="AlphaFoldDB" id="A0A8J9VCP6"/>
<gene>
    <name evidence="1" type="ORF">BINO364_LOCUS3611</name>
</gene>
<name>A0A8J9VCP6_9NEOP</name>
<dbReference type="Proteomes" id="UP000838878">
    <property type="component" value="Chromosome 11"/>
</dbReference>
<evidence type="ECO:0000313" key="2">
    <source>
        <dbReference type="Proteomes" id="UP000838878"/>
    </source>
</evidence>
<dbReference type="OrthoDB" id="7417618at2759"/>
<protein>
    <submittedName>
        <fullName evidence="1">Uncharacterized protein</fullName>
    </submittedName>
</protein>
<evidence type="ECO:0000313" key="1">
    <source>
        <dbReference type="EMBL" id="CAH0716950.1"/>
    </source>
</evidence>
<proteinExistence type="predicted"/>
<keyword evidence="2" id="KW-1185">Reference proteome</keyword>
<dbReference type="EMBL" id="OV170231">
    <property type="protein sequence ID" value="CAH0716950.1"/>
    <property type="molecule type" value="Genomic_DNA"/>
</dbReference>
<accession>A0A8J9VCP6</accession>
<sequence>MDEIKTMPLNIQEEIRQQMVEMLNIKEGIKNTSNINEKFKSLENKNLLMEQKLNTKKAIDIDRPTKI</sequence>
<organism evidence="1 2">
    <name type="scientific">Brenthis ino</name>
    <name type="common">lesser marbled fritillary</name>
    <dbReference type="NCBI Taxonomy" id="405034"/>
    <lineage>
        <taxon>Eukaryota</taxon>
        <taxon>Metazoa</taxon>
        <taxon>Ecdysozoa</taxon>
        <taxon>Arthropoda</taxon>
        <taxon>Hexapoda</taxon>
        <taxon>Insecta</taxon>
        <taxon>Pterygota</taxon>
        <taxon>Neoptera</taxon>
        <taxon>Endopterygota</taxon>
        <taxon>Lepidoptera</taxon>
        <taxon>Glossata</taxon>
        <taxon>Ditrysia</taxon>
        <taxon>Papilionoidea</taxon>
        <taxon>Nymphalidae</taxon>
        <taxon>Heliconiinae</taxon>
        <taxon>Argynnini</taxon>
        <taxon>Brenthis</taxon>
    </lineage>
</organism>
<reference evidence="1" key="1">
    <citation type="submission" date="2021-12" db="EMBL/GenBank/DDBJ databases">
        <authorList>
            <person name="Martin H S."/>
        </authorList>
    </citation>
    <scope>NUCLEOTIDE SEQUENCE</scope>
</reference>